<reference evidence="2" key="1">
    <citation type="journal article" date="2018" name="Curr. Microbiol.">
        <title>Cellulosimicrobium arenosum sp. nov., Isolated from Marine Sediment Sand.</title>
        <authorList>
            <person name="Oh M."/>
            <person name="Kim J.H."/>
            <person name="Yoon J.H."/>
            <person name="Schumann P."/>
            <person name="Kim W."/>
        </authorList>
    </citation>
    <scope>NUCLEOTIDE SEQUENCE</scope>
    <source>
        <strain evidence="2">KCTC 49039</strain>
    </source>
</reference>
<reference evidence="2" key="2">
    <citation type="submission" date="2020-09" db="EMBL/GenBank/DDBJ databases">
        <authorList>
            <person name="Yu Y."/>
        </authorList>
    </citation>
    <scope>NUCLEOTIDE SEQUENCE</scope>
    <source>
        <strain evidence="2">KCTC 49039</strain>
    </source>
</reference>
<comment type="caution">
    <text evidence="2">The sequence shown here is derived from an EMBL/GenBank/DDBJ whole genome shotgun (WGS) entry which is preliminary data.</text>
</comment>
<accession>A0A927G7H6</accession>
<dbReference type="AlphaFoldDB" id="A0A927G7H6"/>
<name>A0A927G7H6_9MICO</name>
<organism evidence="2 3">
    <name type="scientific">Cellulosimicrobium arenosum</name>
    <dbReference type="NCBI Taxonomy" id="2708133"/>
    <lineage>
        <taxon>Bacteria</taxon>
        <taxon>Bacillati</taxon>
        <taxon>Actinomycetota</taxon>
        <taxon>Actinomycetes</taxon>
        <taxon>Micrococcales</taxon>
        <taxon>Promicromonosporaceae</taxon>
        <taxon>Cellulosimicrobium</taxon>
    </lineage>
</organism>
<feature type="compositionally biased region" description="Basic and acidic residues" evidence="1">
    <location>
        <begin position="18"/>
        <end position="29"/>
    </location>
</feature>
<evidence type="ECO:0000313" key="2">
    <source>
        <dbReference type="EMBL" id="MBD8078346.1"/>
    </source>
</evidence>
<evidence type="ECO:0000313" key="3">
    <source>
        <dbReference type="Proteomes" id="UP000610846"/>
    </source>
</evidence>
<dbReference type="Proteomes" id="UP000610846">
    <property type="component" value="Unassembled WGS sequence"/>
</dbReference>
<sequence>MSFLDTILQGNRPRRWADGTRYRDERRSAGDGVESADVASFGPMALRRPGTTWTEES</sequence>
<dbReference type="RefSeq" id="WP_191827945.1">
    <property type="nucleotide sequence ID" value="NZ_JACYHB010000003.1"/>
</dbReference>
<feature type="region of interest" description="Disordered" evidence="1">
    <location>
        <begin position="18"/>
        <end position="57"/>
    </location>
</feature>
<protein>
    <submittedName>
        <fullName evidence="2">Uncharacterized protein</fullName>
    </submittedName>
</protein>
<proteinExistence type="predicted"/>
<evidence type="ECO:0000256" key="1">
    <source>
        <dbReference type="SAM" id="MobiDB-lite"/>
    </source>
</evidence>
<gene>
    <name evidence="2" type="ORF">IF651_04650</name>
</gene>
<dbReference type="EMBL" id="JACYHB010000003">
    <property type="protein sequence ID" value="MBD8078346.1"/>
    <property type="molecule type" value="Genomic_DNA"/>
</dbReference>
<keyword evidence="3" id="KW-1185">Reference proteome</keyword>